<evidence type="ECO:0000313" key="2">
    <source>
        <dbReference type="Proteomes" id="UP001332192"/>
    </source>
</evidence>
<proteinExistence type="predicted"/>
<dbReference type="EMBL" id="CP141615">
    <property type="protein sequence ID" value="WRP17073.1"/>
    <property type="molecule type" value="Genomic_DNA"/>
</dbReference>
<evidence type="ECO:0000313" key="1">
    <source>
        <dbReference type="EMBL" id="WRP17073.1"/>
    </source>
</evidence>
<reference evidence="1 2" key="1">
    <citation type="journal article" date="2024" name="Front. Microbiol.">
        <title>Novel thermophilic genera Geochorda gen. nov. and Carboxydochorda gen. nov. from the deep terrestrial subsurface reveal the ecophysiological diversity in the class Limnochordia.</title>
        <authorList>
            <person name="Karnachuk O.V."/>
            <person name="Lukina A.P."/>
            <person name="Avakyan M.R."/>
            <person name="Kadnikov V.V."/>
            <person name="Begmatov S."/>
            <person name="Beletsky A.V."/>
            <person name="Vlasova K.G."/>
            <person name="Novikov A.A."/>
            <person name="Shcherbakova V.A."/>
            <person name="Mardanov A.V."/>
            <person name="Ravin N.V."/>
        </authorList>
    </citation>
    <scope>NUCLEOTIDE SEQUENCE [LARGE SCALE GENOMIC DNA]</scope>
    <source>
        <strain evidence="1 2">L945</strain>
    </source>
</reference>
<accession>A0ABZ1BWW0</accession>
<dbReference type="RefSeq" id="WP_324716345.1">
    <property type="nucleotide sequence ID" value="NZ_CP141615.1"/>
</dbReference>
<organism evidence="1 2">
    <name type="scientific">Carboxydichorda subterranea</name>
    <dbReference type="NCBI Taxonomy" id="3109565"/>
    <lineage>
        <taxon>Bacteria</taxon>
        <taxon>Bacillati</taxon>
        <taxon>Bacillota</taxon>
        <taxon>Limnochordia</taxon>
        <taxon>Limnochordales</taxon>
        <taxon>Geochordaceae</taxon>
        <taxon>Carboxydichorda</taxon>
    </lineage>
</organism>
<gene>
    <name evidence="1" type="ORF">U7230_13440</name>
</gene>
<dbReference type="Proteomes" id="UP001332192">
    <property type="component" value="Chromosome"/>
</dbReference>
<protein>
    <submittedName>
        <fullName evidence="1">Uncharacterized protein</fullName>
    </submittedName>
</protein>
<keyword evidence="2" id="KW-1185">Reference proteome</keyword>
<sequence>MDLVDRLERVRLRLADAYYRLHQEGILEEAELEEAIEVIDQIEQLSPGEVAGRLRRLGRGQAGGASPAGGAAP</sequence>
<name>A0ABZ1BWW0_9FIRM</name>